<organism evidence="2 3">
    <name type="scientific">Hyalangium rubrum</name>
    <dbReference type="NCBI Taxonomy" id="3103134"/>
    <lineage>
        <taxon>Bacteria</taxon>
        <taxon>Pseudomonadati</taxon>
        <taxon>Myxococcota</taxon>
        <taxon>Myxococcia</taxon>
        <taxon>Myxococcales</taxon>
        <taxon>Cystobacterineae</taxon>
        <taxon>Archangiaceae</taxon>
        <taxon>Hyalangium</taxon>
    </lineage>
</organism>
<comment type="caution">
    <text evidence="2">The sequence shown here is derived from an EMBL/GenBank/DDBJ whole genome shotgun (WGS) entry which is preliminary data.</text>
</comment>
<evidence type="ECO:0000313" key="2">
    <source>
        <dbReference type="EMBL" id="MDY7232503.1"/>
    </source>
</evidence>
<dbReference type="SUPFAM" id="SSF52540">
    <property type="entry name" value="P-loop containing nucleoside triphosphate hydrolases"/>
    <property type="match status" value="1"/>
</dbReference>
<dbReference type="RefSeq" id="WP_321551216.1">
    <property type="nucleotide sequence ID" value="NZ_JAXIVS010000020.1"/>
</dbReference>
<accession>A0ABU5HGC9</accession>
<name>A0ABU5HGC9_9BACT</name>
<dbReference type="PANTHER" id="PTHR13696">
    <property type="entry name" value="P-LOOP CONTAINING NUCLEOSIDE TRIPHOSPHATE HYDROLASE"/>
    <property type="match status" value="1"/>
</dbReference>
<feature type="domain" description="AAA" evidence="1">
    <location>
        <begin position="5"/>
        <end position="204"/>
    </location>
</feature>
<dbReference type="EMBL" id="JAXIVS010000020">
    <property type="protein sequence ID" value="MDY7232503.1"/>
    <property type="molecule type" value="Genomic_DNA"/>
</dbReference>
<dbReference type="Pfam" id="PF13614">
    <property type="entry name" value="AAA_31"/>
    <property type="match status" value="1"/>
</dbReference>
<protein>
    <submittedName>
        <fullName evidence="2">AAA family ATPase</fullName>
    </submittedName>
</protein>
<proteinExistence type="predicted"/>
<evidence type="ECO:0000259" key="1">
    <source>
        <dbReference type="Pfam" id="PF13614"/>
    </source>
</evidence>
<dbReference type="CDD" id="cd02042">
    <property type="entry name" value="ParAB_family"/>
    <property type="match status" value="1"/>
</dbReference>
<sequence length="348" mass="38075">MPVSSICFFNNKGGVGKTTLACNVASYIAQQKNRKVLVVDADPQCNATQLVLPEGITVPLYSQGIAGINSLRDVLSPISAGDASLVPPFVPAPPETNRFGISILPGHPSVALLEDKLSQSWTEFVGGGLGGARVSNWNTQFLQHVSSQYDIIIYDVGPSLGALNRSVLIGVDFFVAPMGCDIFSLIGIDNIANWIERWHRQYDQSYSMTLENEKENLLKYQVKTSSAKMSRFLGYTVQQYITKTIRAERRPTAAYEAIMQEIPKRIENKLGSVTAKPLSSERLRLGDVPHMFSLVPLAQTAHAPIYGLTRNDGLSGGQFSQHEEYKTFIAQLSDSLLHNLTDAQGVSA</sequence>
<keyword evidence="3" id="KW-1185">Reference proteome</keyword>
<dbReference type="Gene3D" id="3.40.50.300">
    <property type="entry name" value="P-loop containing nucleotide triphosphate hydrolases"/>
    <property type="match status" value="1"/>
</dbReference>
<dbReference type="InterPro" id="IPR025669">
    <property type="entry name" value="AAA_dom"/>
</dbReference>
<gene>
    <name evidence="2" type="ORF">SYV04_39315</name>
</gene>
<dbReference type="PANTHER" id="PTHR13696:SF52">
    <property type="entry name" value="PARA FAMILY PROTEIN CT_582"/>
    <property type="match status" value="1"/>
</dbReference>
<dbReference type="InterPro" id="IPR027417">
    <property type="entry name" value="P-loop_NTPase"/>
</dbReference>
<reference evidence="2 3" key="1">
    <citation type="submission" date="2023-12" db="EMBL/GenBank/DDBJ databases">
        <title>the genome sequence of Hyalangium sp. s54d21.</title>
        <authorList>
            <person name="Zhang X."/>
        </authorList>
    </citation>
    <scope>NUCLEOTIDE SEQUENCE [LARGE SCALE GENOMIC DNA]</scope>
    <source>
        <strain evidence="3">s54d21</strain>
    </source>
</reference>
<evidence type="ECO:0000313" key="3">
    <source>
        <dbReference type="Proteomes" id="UP001291309"/>
    </source>
</evidence>
<dbReference type="InterPro" id="IPR050678">
    <property type="entry name" value="DNA_Partitioning_ATPase"/>
</dbReference>
<dbReference type="Proteomes" id="UP001291309">
    <property type="component" value="Unassembled WGS sequence"/>
</dbReference>